<dbReference type="Pfam" id="PF07963">
    <property type="entry name" value="N_methyl"/>
    <property type="match status" value="1"/>
</dbReference>
<reference evidence="9" key="1">
    <citation type="submission" date="2017-09" db="EMBL/GenBank/DDBJ databases">
        <title>Depth-based differentiation of microbial function through sediment-hosted aquifers and enrichment of novel symbionts in the deep terrestrial subsurface.</title>
        <authorList>
            <person name="Probst A.J."/>
            <person name="Ladd B."/>
            <person name="Jarett J.K."/>
            <person name="Geller-Mcgrath D.E."/>
            <person name="Sieber C.M.K."/>
            <person name="Emerson J.B."/>
            <person name="Anantharaman K."/>
            <person name="Thomas B.C."/>
            <person name="Malmstrom R."/>
            <person name="Stieglmeier M."/>
            <person name="Klingl A."/>
            <person name="Woyke T."/>
            <person name="Ryan C.M."/>
            <person name="Banfield J.F."/>
        </authorList>
    </citation>
    <scope>NUCLEOTIDE SEQUENCE [LARGE SCALE GENOMIC DNA]</scope>
</reference>
<keyword evidence="2" id="KW-0488">Methylation</keyword>
<dbReference type="InterPro" id="IPR012902">
    <property type="entry name" value="N_methyl_site"/>
</dbReference>
<evidence type="ECO:0000256" key="2">
    <source>
        <dbReference type="ARBA" id="ARBA00022481"/>
    </source>
</evidence>
<evidence type="ECO:0000256" key="6">
    <source>
        <dbReference type="SAM" id="Phobius"/>
    </source>
</evidence>
<dbReference type="PANTHER" id="PTHR30093:SF44">
    <property type="entry name" value="TYPE II SECRETION SYSTEM CORE PROTEIN G"/>
    <property type="match status" value="1"/>
</dbReference>
<evidence type="ECO:0000256" key="1">
    <source>
        <dbReference type="ARBA" id="ARBA00004167"/>
    </source>
</evidence>
<evidence type="ECO:0000259" key="7">
    <source>
        <dbReference type="Pfam" id="PF08334"/>
    </source>
</evidence>
<dbReference type="PANTHER" id="PTHR30093">
    <property type="entry name" value="GENERAL SECRETION PATHWAY PROTEIN G"/>
    <property type="match status" value="1"/>
</dbReference>
<dbReference type="InterPro" id="IPR013545">
    <property type="entry name" value="T2SS_protein-GspG_C"/>
</dbReference>
<feature type="domain" description="Type II secretion system protein GspG C-terminal" evidence="7">
    <location>
        <begin position="40"/>
        <end position="115"/>
    </location>
</feature>
<dbReference type="AlphaFoldDB" id="A0A2M6XD37"/>
<protein>
    <recommendedName>
        <fullName evidence="7">Type II secretion system protein GspG C-terminal domain-containing protein</fullName>
    </recommendedName>
</protein>
<keyword evidence="5 6" id="KW-0472">Membrane</keyword>
<dbReference type="NCBIfam" id="TIGR02532">
    <property type="entry name" value="IV_pilin_GFxxxE"/>
    <property type="match status" value="1"/>
</dbReference>
<evidence type="ECO:0000313" key="9">
    <source>
        <dbReference type="Proteomes" id="UP000228996"/>
    </source>
</evidence>
<evidence type="ECO:0000313" key="8">
    <source>
        <dbReference type="EMBL" id="PIU03582.1"/>
    </source>
</evidence>
<sequence length="140" mass="14857">MLKILKMKKIFGYTLIELLVVISIIDILMSFALVAFQGTRKSARDARRKADLEQIRAALELCYSTSGSYPGSITTGSPITCGAPPATYLQAVPADPLGADYLYTGAANSYTLCANLEGGAENSGCPGSCTGIYNYKVCNP</sequence>
<comment type="subcellular location">
    <subcellularLocation>
        <location evidence="1">Membrane</location>
        <topology evidence="1">Single-pass membrane protein</topology>
    </subcellularLocation>
</comment>
<gene>
    <name evidence="8" type="ORF">COT44_02175</name>
</gene>
<feature type="transmembrane region" description="Helical" evidence="6">
    <location>
        <begin position="12"/>
        <end position="36"/>
    </location>
</feature>
<dbReference type="Gene3D" id="3.30.700.10">
    <property type="entry name" value="Glycoprotein, Type 4 Pilin"/>
    <property type="match status" value="1"/>
</dbReference>
<keyword evidence="3 6" id="KW-0812">Transmembrane</keyword>
<comment type="caution">
    <text evidence="8">The sequence shown here is derived from an EMBL/GenBank/DDBJ whole genome shotgun (WGS) entry which is preliminary data.</text>
</comment>
<dbReference type="SUPFAM" id="SSF54523">
    <property type="entry name" value="Pili subunits"/>
    <property type="match status" value="1"/>
</dbReference>
<dbReference type="InterPro" id="IPR045584">
    <property type="entry name" value="Pilin-like"/>
</dbReference>
<proteinExistence type="predicted"/>
<evidence type="ECO:0000256" key="5">
    <source>
        <dbReference type="ARBA" id="ARBA00023136"/>
    </source>
</evidence>
<keyword evidence="4 6" id="KW-1133">Transmembrane helix</keyword>
<dbReference type="Proteomes" id="UP000228996">
    <property type="component" value="Unassembled WGS sequence"/>
</dbReference>
<evidence type="ECO:0000256" key="3">
    <source>
        <dbReference type="ARBA" id="ARBA00022692"/>
    </source>
</evidence>
<dbReference type="Pfam" id="PF08334">
    <property type="entry name" value="T2SSG"/>
    <property type="match status" value="1"/>
</dbReference>
<name>A0A2M6XD37_9BACT</name>
<dbReference type="GO" id="GO:0016020">
    <property type="term" value="C:membrane"/>
    <property type="evidence" value="ECO:0007669"/>
    <property type="project" value="UniProtKB-SubCell"/>
</dbReference>
<evidence type="ECO:0000256" key="4">
    <source>
        <dbReference type="ARBA" id="ARBA00022989"/>
    </source>
</evidence>
<organism evidence="8 9">
    <name type="scientific">Candidatus Shapirobacteria bacterium CG08_land_8_20_14_0_20_39_18</name>
    <dbReference type="NCBI Taxonomy" id="1974883"/>
    <lineage>
        <taxon>Bacteria</taxon>
        <taxon>Candidatus Shapironibacteriota</taxon>
    </lineage>
</organism>
<dbReference type="EMBL" id="PEYO01000013">
    <property type="protein sequence ID" value="PIU03582.1"/>
    <property type="molecule type" value="Genomic_DNA"/>
</dbReference>
<accession>A0A2M6XD37</accession>